<keyword evidence="2" id="KW-1185">Reference proteome</keyword>
<dbReference type="Proteomes" id="UP000005239">
    <property type="component" value="Unassembled WGS sequence"/>
</dbReference>
<reference evidence="1" key="2">
    <citation type="submission" date="2022-06" db="UniProtKB">
        <authorList>
            <consortium name="EnsemblMetazoa"/>
        </authorList>
    </citation>
    <scope>IDENTIFICATION</scope>
    <source>
        <strain evidence="1">PS312</strain>
    </source>
</reference>
<evidence type="ECO:0000313" key="2">
    <source>
        <dbReference type="Proteomes" id="UP000005239"/>
    </source>
</evidence>
<gene>
    <name evidence="1" type="primary">WBGene00273229</name>
</gene>
<evidence type="ECO:0000313" key="1">
    <source>
        <dbReference type="EnsemblMetazoa" id="PPA34860.1"/>
    </source>
</evidence>
<protein>
    <submittedName>
        <fullName evidence="1">Uncharacterized protein</fullName>
    </submittedName>
</protein>
<name>A0A2A6C7Z1_PRIPA</name>
<accession>A0A8R1YVU9</accession>
<accession>A0A2A6C7Z1</accession>
<sequence length="147" mass="17217">MIGLLKVVDKNSLLRAIVFAKAKADLQFFKLKYKGIDTQSIDNDDKASIRKYTNLCEKLQRNRNDCQRKDVFIFVEEMRITFKDSYDLEDVKAIQRSLNEVHGRHYYRIHLFQVTGDKCTHLWSGVTASERNIIIIKNNGLLTFQET</sequence>
<dbReference type="AlphaFoldDB" id="A0A2A6C7Z1"/>
<proteinExistence type="predicted"/>
<organism evidence="1 2">
    <name type="scientific">Pristionchus pacificus</name>
    <name type="common">Parasitic nematode worm</name>
    <dbReference type="NCBI Taxonomy" id="54126"/>
    <lineage>
        <taxon>Eukaryota</taxon>
        <taxon>Metazoa</taxon>
        <taxon>Ecdysozoa</taxon>
        <taxon>Nematoda</taxon>
        <taxon>Chromadorea</taxon>
        <taxon>Rhabditida</taxon>
        <taxon>Rhabditina</taxon>
        <taxon>Diplogasteromorpha</taxon>
        <taxon>Diplogasteroidea</taxon>
        <taxon>Neodiplogasteridae</taxon>
        <taxon>Pristionchus</taxon>
    </lineage>
</organism>
<reference evidence="2" key="1">
    <citation type="journal article" date="2008" name="Nat. Genet.">
        <title>The Pristionchus pacificus genome provides a unique perspective on nematode lifestyle and parasitism.</title>
        <authorList>
            <person name="Dieterich C."/>
            <person name="Clifton S.W."/>
            <person name="Schuster L.N."/>
            <person name="Chinwalla A."/>
            <person name="Delehaunty K."/>
            <person name="Dinkelacker I."/>
            <person name="Fulton L."/>
            <person name="Fulton R."/>
            <person name="Godfrey J."/>
            <person name="Minx P."/>
            <person name="Mitreva M."/>
            <person name="Roeseler W."/>
            <person name="Tian H."/>
            <person name="Witte H."/>
            <person name="Yang S.P."/>
            <person name="Wilson R.K."/>
            <person name="Sommer R.J."/>
        </authorList>
    </citation>
    <scope>NUCLEOTIDE SEQUENCE [LARGE SCALE GENOMIC DNA]</scope>
    <source>
        <strain evidence="2">PS312</strain>
    </source>
</reference>
<dbReference type="EnsemblMetazoa" id="PPA34860.1">
    <property type="protein sequence ID" value="PPA34860.1"/>
    <property type="gene ID" value="WBGene00273229"/>
</dbReference>